<sequence length="719" mass="78080">MDALRQRPTAFESGFAPLPPECPLEMPEQSLWEQRDRPPRPDTAPRGVVLRRLFVFGGAIALTCGAAYEMYEVLQVGGLTPLEAAILVLFVLLFAWIALSFVSMLVGFGLSLVGGDRPLGIDPRAPLPVLSTRTALLLPTYNEDPHRVMARMQAIYESVRDTGRIAHFDCFILSDTTDPAIWVAEEAAYLKLREAFGGERVYYRHRSKNTARKAGNISEWVTRFGGAYDHMLVLDADSLMDGDTIVRLAAGLEQHPRVGLIQTLPVLLNGNTLFARVQQFAGRVYGPLIARGIAWWHGAESNYWGHNAIIRVAAFASQAGLPLLKGGKPFGGHILSHDFVEAALMRRAGWGIHMAPQLGGSFEECPPTLTDYAMRDRRWCQGNLQHLKVLPARGLNWVSRLHLLVGIGSYITAPLWLLFLLIGILISLQAQFIRPEYFPAGASLFPQWPAQDPIRAAYVFAGTMAMLVLPKALGYLAMLPRGPGRRGIGGVIRGALSVIAEIVISALIAPVMMLMQVRAVTEIFMGRDSGWSAQRRDDGSLTTAELMRQYAFPTVLGLLLAAGAYAVSTPLLLWMSPVVAGLILAIPVAAMTSGARIGRGLRRLGLLLTPEERSAPAVLVRANALASEGPAVGNGDPLTLLARDASLRAVHFAMLGSPPRRRKGDVDVQLAVARAKIEDADDLDEVIGLLDQKEVFAVLANADALARVLHKSPGGKVEA</sequence>
<proteinExistence type="inferred from homology"/>
<dbReference type="CDD" id="cd04191">
    <property type="entry name" value="Glucan_BSP_MdoH"/>
    <property type="match status" value="1"/>
</dbReference>
<dbReference type="NCBIfam" id="NF003962">
    <property type="entry name" value="PRK05454.2-5"/>
    <property type="match status" value="1"/>
</dbReference>
<evidence type="ECO:0000256" key="3">
    <source>
        <dbReference type="ARBA" id="ARBA00009337"/>
    </source>
</evidence>
<feature type="transmembrane region" description="Helical" evidence="12">
    <location>
        <begin position="456"/>
        <end position="479"/>
    </location>
</feature>
<dbReference type="InterPro" id="IPR001173">
    <property type="entry name" value="Glyco_trans_2-like"/>
</dbReference>
<dbReference type="GO" id="GO:0009250">
    <property type="term" value="P:glucan biosynthetic process"/>
    <property type="evidence" value="ECO:0007669"/>
    <property type="project" value="UniProtKB-UniRule"/>
</dbReference>
<keyword evidence="15" id="KW-1185">Reference proteome</keyword>
<dbReference type="Pfam" id="PF13632">
    <property type="entry name" value="Glyco_trans_2_3"/>
    <property type="match status" value="1"/>
</dbReference>
<evidence type="ECO:0000256" key="4">
    <source>
        <dbReference type="ARBA" id="ARBA00020585"/>
    </source>
</evidence>
<dbReference type="Proteomes" id="UP000254889">
    <property type="component" value="Chromosome"/>
</dbReference>
<evidence type="ECO:0000256" key="6">
    <source>
        <dbReference type="ARBA" id="ARBA00022519"/>
    </source>
</evidence>
<dbReference type="PANTHER" id="PTHR43867">
    <property type="entry name" value="CELLULOSE SYNTHASE CATALYTIC SUBUNIT A [UDP-FORMING]"/>
    <property type="match status" value="1"/>
</dbReference>
<dbReference type="Gene3D" id="3.90.550.10">
    <property type="entry name" value="Spore Coat Polysaccharide Biosynthesis Protein SpsA, Chain A"/>
    <property type="match status" value="1"/>
</dbReference>
<comment type="similarity">
    <text evidence="3 12">Belongs to the glycosyltransferase 2 family. OpgH subfamily.</text>
</comment>
<feature type="domain" description="Glycosyltransferase 2-like" evidence="13">
    <location>
        <begin position="232"/>
        <end position="426"/>
    </location>
</feature>
<evidence type="ECO:0000256" key="9">
    <source>
        <dbReference type="ARBA" id="ARBA00022692"/>
    </source>
</evidence>
<dbReference type="SUPFAM" id="SSF53448">
    <property type="entry name" value="Nucleotide-diphospho-sugar transferases"/>
    <property type="match status" value="1"/>
</dbReference>
<evidence type="ECO:0000313" key="15">
    <source>
        <dbReference type="Proteomes" id="UP000254889"/>
    </source>
</evidence>
<feature type="transmembrane region" description="Helical" evidence="12">
    <location>
        <begin position="403"/>
        <end position="428"/>
    </location>
</feature>
<dbReference type="GO" id="GO:0016758">
    <property type="term" value="F:hexosyltransferase activity"/>
    <property type="evidence" value="ECO:0007669"/>
    <property type="project" value="UniProtKB-UniRule"/>
</dbReference>
<keyword evidence="8 12" id="KW-0808">Transferase</keyword>
<dbReference type="KEGG" id="ptaw:DW352_01840"/>
<keyword evidence="9 12" id="KW-0812">Transmembrane</keyword>
<dbReference type="GO" id="GO:0005886">
    <property type="term" value="C:plasma membrane"/>
    <property type="evidence" value="ECO:0007669"/>
    <property type="project" value="UniProtKB-SubCell"/>
</dbReference>
<gene>
    <name evidence="12" type="primary">opgH</name>
    <name evidence="14" type="ORF">DW352_01840</name>
</gene>
<evidence type="ECO:0000256" key="8">
    <source>
        <dbReference type="ARBA" id="ARBA00022679"/>
    </source>
</evidence>
<evidence type="ECO:0000256" key="5">
    <source>
        <dbReference type="ARBA" id="ARBA00022475"/>
    </source>
</evidence>
<dbReference type="NCBIfam" id="NF003956">
    <property type="entry name" value="PRK05454.1-3"/>
    <property type="match status" value="1"/>
</dbReference>
<feature type="transmembrane region" description="Helical" evidence="12">
    <location>
        <begin position="49"/>
        <end position="68"/>
    </location>
</feature>
<organism evidence="14 15">
    <name type="scientific">Pseudolabrys taiwanensis</name>
    <dbReference type="NCBI Taxonomy" id="331696"/>
    <lineage>
        <taxon>Bacteria</taxon>
        <taxon>Pseudomonadati</taxon>
        <taxon>Pseudomonadota</taxon>
        <taxon>Alphaproteobacteria</taxon>
        <taxon>Hyphomicrobiales</taxon>
        <taxon>Xanthobacteraceae</taxon>
        <taxon>Pseudolabrys</taxon>
    </lineage>
</organism>
<evidence type="ECO:0000256" key="2">
    <source>
        <dbReference type="ARBA" id="ARBA00005001"/>
    </source>
</evidence>
<accession>A0A345ZR19</accession>
<feature type="transmembrane region" description="Helical" evidence="12">
    <location>
        <begin position="88"/>
        <end position="114"/>
    </location>
</feature>
<comment type="subcellular location">
    <subcellularLocation>
        <location evidence="1">Cell inner membrane</location>
        <topology evidence="1">Multi-pass membrane protein</topology>
    </subcellularLocation>
    <subcellularLocation>
        <location evidence="12">Cell membrane</location>
        <topology evidence="12">Multi-pass membrane protein</topology>
    </subcellularLocation>
</comment>
<dbReference type="RefSeq" id="WP_115687983.1">
    <property type="nucleotide sequence ID" value="NZ_CP031417.1"/>
</dbReference>
<evidence type="ECO:0000313" key="14">
    <source>
        <dbReference type="EMBL" id="AXK79366.1"/>
    </source>
</evidence>
<keyword evidence="7 12" id="KW-0328">Glycosyltransferase</keyword>
<keyword evidence="10 12" id="KW-1133">Transmembrane helix</keyword>
<dbReference type="InterPro" id="IPR050321">
    <property type="entry name" value="Glycosyltr_2/OpgH_subfam"/>
</dbReference>
<feature type="transmembrane region" description="Helical" evidence="12">
    <location>
        <begin position="491"/>
        <end position="515"/>
    </location>
</feature>
<evidence type="ECO:0000256" key="7">
    <source>
        <dbReference type="ARBA" id="ARBA00022676"/>
    </source>
</evidence>
<comment type="function">
    <text evidence="12">Involved in the biosynthesis of osmoregulated periplasmic glucans (OPGs).</text>
</comment>
<evidence type="ECO:0000256" key="11">
    <source>
        <dbReference type="ARBA" id="ARBA00023136"/>
    </source>
</evidence>
<evidence type="ECO:0000256" key="10">
    <source>
        <dbReference type="ARBA" id="ARBA00022989"/>
    </source>
</evidence>
<name>A0A345ZR19_9HYPH</name>
<dbReference type="HAMAP" id="MF_01072">
    <property type="entry name" value="MdoH_OpgH"/>
    <property type="match status" value="1"/>
</dbReference>
<dbReference type="EMBL" id="CP031417">
    <property type="protein sequence ID" value="AXK79366.1"/>
    <property type="molecule type" value="Genomic_DNA"/>
</dbReference>
<keyword evidence="11 12" id="KW-0472">Membrane</keyword>
<dbReference type="EC" id="2.4.1.-" evidence="12"/>
<feature type="transmembrane region" description="Helical" evidence="12">
    <location>
        <begin position="571"/>
        <end position="593"/>
    </location>
</feature>
<evidence type="ECO:0000256" key="12">
    <source>
        <dbReference type="HAMAP-Rule" id="MF_01072"/>
    </source>
</evidence>
<keyword evidence="6" id="KW-0997">Cell inner membrane</keyword>
<evidence type="ECO:0000259" key="13">
    <source>
        <dbReference type="Pfam" id="PF13632"/>
    </source>
</evidence>
<dbReference type="UniPathway" id="UPA00637"/>
<dbReference type="OrthoDB" id="9775281at2"/>
<keyword evidence="5 12" id="KW-1003">Cell membrane</keyword>
<evidence type="ECO:0000256" key="1">
    <source>
        <dbReference type="ARBA" id="ARBA00004429"/>
    </source>
</evidence>
<dbReference type="InterPro" id="IPR029044">
    <property type="entry name" value="Nucleotide-diphossugar_trans"/>
</dbReference>
<comment type="pathway">
    <text evidence="2 12">Glycan metabolism; osmoregulated periplasmic glucan (OPG) biosynthesis.</text>
</comment>
<protein>
    <recommendedName>
        <fullName evidence="4 12">Glucans biosynthesis glucosyltransferase H</fullName>
        <ecNumber evidence="12">2.4.1.-</ecNumber>
    </recommendedName>
</protein>
<dbReference type="PANTHER" id="PTHR43867:SF5">
    <property type="entry name" value="GLUCANS BIOSYNTHESIS GLUCOSYLTRANSFERASE H"/>
    <property type="match status" value="1"/>
</dbReference>
<dbReference type="AlphaFoldDB" id="A0A345ZR19"/>
<dbReference type="InterPro" id="IPR023725">
    <property type="entry name" value="Glucans_biosynth_gluTrFase_H"/>
</dbReference>
<reference evidence="14 15" key="1">
    <citation type="submission" date="2018-07" db="EMBL/GenBank/DDBJ databases">
        <authorList>
            <person name="Quirk P.G."/>
            <person name="Krulwich T.A."/>
        </authorList>
    </citation>
    <scope>NUCLEOTIDE SEQUENCE [LARGE SCALE GENOMIC DNA]</scope>
    <source>
        <strain evidence="14 15">CC-BB4</strain>
    </source>
</reference>
<dbReference type="NCBIfam" id="NF003958">
    <property type="entry name" value="PRK05454.2-1"/>
    <property type="match status" value="1"/>
</dbReference>